<dbReference type="SUPFAM" id="SSF141868">
    <property type="entry name" value="EAL domain-like"/>
    <property type="match status" value="1"/>
</dbReference>
<dbReference type="InterPro" id="IPR035919">
    <property type="entry name" value="EAL_sf"/>
</dbReference>
<name>A0A6G6Y439_9SPHN</name>
<organism evidence="4 5">
    <name type="scientific">Stakelama tenebrarum</name>
    <dbReference type="NCBI Taxonomy" id="2711215"/>
    <lineage>
        <taxon>Bacteria</taxon>
        <taxon>Pseudomonadati</taxon>
        <taxon>Pseudomonadota</taxon>
        <taxon>Alphaproteobacteria</taxon>
        <taxon>Sphingomonadales</taxon>
        <taxon>Sphingomonadaceae</taxon>
        <taxon>Stakelama</taxon>
    </lineage>
</organism>
<dbReference type="InterPro" id="IPR029787">
    <property type="entry name" value="Nucleotide_cyclase"/>
</dbReference>
<keyword evidence="1" id="KW-1133">Transmembrane helix</keyword>
<dbReference type="PROSITE" id="PS50887">
    <property type="entry name" value="GGDEF"/>
    <property type="match status" value="1"/>
</dbReference>
<dbReference type="InterPro" id="IPR000160">
    <property type="entry name" value="GGDEF_dom"/>
</dbReference>
<dbReference type="SMART" id="SM00052">
    <property type="entry name" value="EAL"/>
    <property type="match status" value="1"/>
</dbReference>
<dbReference type="PANTHER" id="PTHR44757">
    <property type="entry name" value="DIGUANYLATE CYCLASE DGCP"/>
    <property type="match status" value="1"/>
</dbReference>
<evidence type="ECO:0000256" key="1">
    <source>
        <dbReference type="SAM" id="Phobius"/>
    </source>
</evidence>
<dbReference type="NCBIfam" id="TIGR00254">
    <property type="entry name" value="GGDEF"/>
    <property type="match status" value="1"/>
</dbReference>
<evidence type="ECO:0000259" key="2">
    <source>
        <dbReference type="PROSITE" id="PS50883"/>
    </source>
</evidence>
<dbReference type="InterPro" id="IPR043128">
    <property type="entry name" value="Rev_trsase/Diguanyl_cyclase"/>
</dbReference>
<dbReference type="Proteomes" id="UP000501568">
    <property type="component" value="Chromosome"/>
</dbReference>
<proteinExistence type="predicted"/>
<dbReference type="Gene3D" id="3.20.20.450">
    <property type="entry name" value="EAL domain"/>
    <property type="match status" value="1"/>
</dbReference>
<sequence>MPTHYGWHLVDALFATMMATALIYLLLLVRRTRRLKQELELRARAEESVARLIRFDSISGLPNRGSMLDAIAKTIAQAGPDERTSVLWIDLDRFRPINDLHGHACGDHALKTIGSRLEQLCENRAFAARISGDEFACVLTHRSDTNTIEQLAHDLLREISRPIQFRNGVVQLTASIGIAGTPSCPADGERLLRAAAFAGERSMRSGPGKFAFFEPEMDAAMNDRAALEIDMRAGIQRGEFIPYFQPIVSLRSGKLHGFECLARWRHPTRGFVSPDVFIPIAEDVGLIQDLSYAILSAACREAREWPAELTLSVNISPLQLTDSWLPERILRTLCETGFPAQRLIVEITESRLVGDFEAARAILTSLRNAGVQIALDDFGTGYSGLKHLRELQFNRVKIDRSFVENIETQENRAIIASILRLSEGLKLTVTAEGVEDARQAAALEALGCPLAQGYLFGRPGDARSALEHARAALARHAPRLPQAHRASADPIPATRIPAPRLFAAKG</sequence>
<dbReference type="CDD" id="cd01948">
    <property type="entry name" value="EAL"/>
    <property type="match status" value="1"/>
</dbReference>
<evidence type="ECO:0000313" key="4">
    <source>
        <dbReference type="EMBL" id="QIG79659.1"/>
    </source>
</evidence>
<dbReference type="InterPro" id="IPR001633">
    <property type="entry name" value="EAL_dom"/>
</dbReference>
<dbReference type="PANTHER" id="PTHR44757:SF2">
    <property type="entry name" value="BIOFILM ARCHITECTURE MAINTENANCE PROTEIN MBAA"/>
    <property type="match status" value="1"/>
</dbReference>
<dbReference type="Gene3D" id="3.30.70.270">
    <property type="match status" value="1"/>
</dbReference>
<dbReference type="CDD" id="cd01949">
    <property type="entry name" value="GGDEF"/>
    <property type="match status" value="1"/>
</dbReference>
<keyword evidence="5" id="KW-1185">Reference proteome</keyword>
<keyword evidence="1" id="KW-0812">Transmembrane</keyword>
<feature type="domain" description="GGDEF" evidence="3">
    <location>
        <begin position="82"/>
        <end position="215"/>
    </location>
</feature>
<accession>A0A6G6Y439</accession>
<dbReference type="SUPFAM" id="SSF55073">
    <property type="entry name" value="Nucleotide cyclase"/>
    <property type="match status" value="1"/>
</dbReference>
<reference evidence="4 5" key="1">
    <citation type="submission" date="2020-02" db="EMBL/GenBank/DDBJ databases">
        <authorList>
            <person name="Zheng R.K."/>
            <person name="Sun C.M."/>
        </authorList>
    </citation>
    <scope>NUCLEOTIDE SEQUENCE [LARGE SCALE GENOMIC DNA]</scope>
    <source>
        <strain evidence="5">zrk23</strain>
    </source>
</reference>
<dbReference type="KEGG" id="spzr:G5C33_07545"/>
<gene>
    <name evidence="4" type="ORF">G5C33_07545</name>
</gene>
<dbReference type="Pfam" id="PF00563">
    <property type="entry name" value="EAL"/>
    <property type="match status" value="1"/>
</dbReference>
<dbReference type="PROSITE" id="PS50883">
    <property type="entry name" value="EAL"/>
    <property type="match status" value="1"/>
</dbReference>
<dbReference type="SMART" id="SM00267">
    <property type="entry name" value="GGDEF"/>
    <property type="match status" value="1"/>
</dbReference>
<dbReference type="Pfam" id="PF00990">
    <property type="entry name" value="GGDEF"/>
    <property type="match status" value="1"/>
</dbReference>
<keyword evidence="1" id="KW-0472">Membrane</keyword>
<dbReference type="EMBL" id="CP049109">
    <property type="protein sequence ID" value="QIG79659.1"/>
    <property type="molecule type" value="Genomic_DNA"/>
</dbReference>
<evidence type="ECO:0000313" key="5">
    <source>
        <dbReference type="Proteomes" id="UP000501568"/>
    </source>
</evidence>
<evidence type="ECO:0000259" key="3">
    <source>
        <dbReference type="PROSITE" id="PS50887"/>
    </source>
</evidence>
<feature type="domain" description="EAL" evidence="2">
    <location>
        <begin position="224"/>
        <end position="473"/>
    </location>
</feature>
<dbReference type="AlphaFoldDB" id="A0A6G6Y439"/>
<dbReference type="InterPro" id="IPR052155">
    <property type="entry name" value="Biofilm_reg_signaling"/>
</dbReference>
<feature type="transmembrane region" description="Helical" evidence="1">
    <location>
        <begin position="12"/>
        <end position="29"/>
    </location>
</feature>
<protein>
    <submittedName>
        <fullName evidence="4">Bifunctional diguanylate cyclase/phosphodiesterase</fullName>
    </submittedName>
</protein>